<name>A0A1M6Q8I7_9FIRM</name>
<dbReference type="Proteomes" id="UP000184386">
    <property type="component" value="Unassembled WGS sequence"/>
</dbReference>
<dbReference type="PANTHER" id="PTHR43303">
    <property type="entry name" value="NADPH DEHYDROGENASE C23G7.10C-RELATED"/>
    <property type="match status" value="1"/>
</dbReference>
<dbReference type="GO" id="GO:0010181">
    <property type="term" value="F:FMN binding"/>
    <property type="evidence" value="ECO:0007669"/>
    <property type="project" value="InterPro"/>
</dbReference>
<protein>
    <submittedName>
        <fullName evidence="7">2,4-dienoyl-CoA reductase</fullName>
    </submittedName>
</protein>
<evidence type="ECO:0000256" key="2">
    <source>
        <dbReference type="ARBA" id="ARBA00022630"/>
    </source>
</evidence>
<dbReference type="InterPro" id="IPR013785">
    <property type="entry name" value="Aldolase_TIM"/>
</dbReference>
<evidence type="ECO:0000256" key="4">
    <source>
        <dbReference type="ARBA" id="ARBA00022857"/>
    </source>
</evidence>
<evidence type="ECO:0000256" key="1">
    <source>
        <dbReference type="ARBA" id="ARBA00001917"/>
    </source>
</evidence>
<reference evidence="7 8" key="1">
    <citation type="submission" date="2016-11" db="EMBL/GenBank/DDBJ databases">
        <authorList>
            <person name="Jaros S."/>
            <person name="Januszkiewicz K."/>
            <person name="Wedrychowicz H."/>
        </authorList>
    </citation>
    <scope>NUCLEOTIDE SEQUENCE [LARGE SCALE GENOMIC DNA]</scope>
    <source>
        <strain evidence="7 8">DSM 15929</strain>
    </source>
</reference>
<keyword evidence="5" id="KW-0560">Oxidoreductase</keyword>
<feature type="domain" description="NADH:flavin oxidoreductase/NADH oxidase N-terminal" evidence="6">
    <location>
        <begin position="10"/>
        <end position="302"/>
    </location>
</feature>
<dbReference type="Pfam" id="PF00724">
    <property type="entry name" value="Oxidored_FMN"/>
    <property type="match status" value="1"/>
</dbReference>
<dbReference type="InterPro" id="IPR044152">
    <property type="entry name" value="YqjM-like"/>
</dbReference>
<evidence type="ECO:0000259" key="6">
    <source>
        <dbReference type="Pfam" id="PF00724"/>
    </source>
</evidence>
<proteinExistence type="predicted"/>
<organism evidence="7 8">
    <name type="scientific">Anaerocolumna jejuensis DSM 15929</name>
    <dbReference type="NCBI Taxonomy" id="1121322"/>
    <lineage>
        <taxon>Bacteria</taxon>
        <taxon>Bacillati</taxon>
        <taxon>Bacillota</taxon>
        <taxon>Clostridia</taxon>
        <taxon>Lachnospirales</taxon>
        <taxon>Lachnospiraceae</taxon>
        <taxon>Anaerocolumna</taxon>
    </lineage>
</organism>
<dbReference type="AlphaFoldDB" id="A0A1M6Q8I7"/>
<dbReference type="OrthoDB" id="9772736at2"/>
<keyword evidence="3" id="KW-0288">FMN</keyword>
<evidence type="ECO:0000313" key="7">
    <source>
        <dbReference type="EMBL" id="SHK16445.1"/>
    </source>
</evidence>
<keyword evidence="2" id="KW-0285">Flavoprotein</keyword>
<evidence type="ECO:0000256" key="5">
    <source>
        <dbReference type="ARBA" id="ARBA00023002"/>
    </source>
</evidence>
<dbReference type="STRING" id="1121322.SAMN02745136_01906"/>
<evidence type="ECO:0000256" key="3">
    <source>
        <dbReference type="ARBA" id="ARBA00022643"/>
    </source>
</evidence>
<sequence length="333" mass="36241">MTAELTNLEAPIKINGKNIKNRIVVPPMADFGLTNPDGLVNERHLKHYQSFAEGGAGLIIIEACATSRLKEPRNTIGIFEDRCLEGLTLLANAAKKNHAVSVVQMMNSGLSVMSESSLKEISRSQFLAYRDDFVSAAIRCKTAGFDGVELHAAHGFYLNQVTECNNRMDEYADGTRLLAELIIGVKEACGSDFLVDVRFGHHNKKELLKIAKTAESAGADFLNVSFGCSGFDGCPEAFPYETTVFMASLVKEVSEIPVICVGGITSAKQAEDILEKGYADMAAVGRGHLCDPSWANKVLGGMEPELCRNCRSCLWYIDGRKCPARKNGGIKHE</sequence>
<evidence type="ECO:0000313" key="8">
    <source>
        <dbReference type="Proteomes" id="UP000184386"/>
    </source>
</evidence>
<keyword evidence="4" id="KW-0521">NADP</keyword>
<dbReference type="SUPFAM" id="SSF51395">
    <property type="entry name" value="FMN-linked oxidoreductases"/>
    <property type="match status" value="1"/>
</dbReference>
<dbReference type="PANTHER" id="PTHR43303:SF4">
    <property type="entry name" value="NADPH DEHYDROGENASE C23G7.10C-RELATED"/>
    <property type="match status" value="1"/>
</dbReference>
<dbReference type="Gene3D" id="3.20.20.70">
    <property type="entry name" value="Aldolase class I"/>
    <property type="match status" value="1"/>
</dbReference>
<dbReference type="CDD" id="cd02803">
    <property type="entry name" value="OYE_like_FMN_family"/>
    <property type="match status" value="1"/>
</dbReference>
<dbReference type="RefSeq" id="WP_073275140.1">
    <property type="nucleotide sequence ID" value="NZ_FRAC01000009.1"/>
</dbReference>
<comment type="cofactor">
    <cofactor evidence="1">
        <name>FMN</name>
        <dbReference type="ChEBI" id="CHEBI:58210"/>
    </cofactor>
</comment>
<dbReference type="GO" id="GO:0050661">
    <property type="term" value="F:NADP binding"/>
    <property type="evidence" value="ECO:0007669"/>
    <property type="project" value="InterPro"/>
</dbReference>
<accession>A0A1M6Q8I7</accession>
<dbReference type="EMBL" id="FRAC01000009">
    <property type="protein sequence ID" value="SHK16445.1"/>
    <property type="molecule type" value="Genomic_DNA"/>
</dbReference>
<gene>
    <name evidence="7" type="ORF">SAMN02745136_01906</name>
</gene>
<keyword evidence="8" id="KW-1185">Reference proteome</keyword>
<dbReference type="GO" id="GO:0003959">
    <property type="term" value="F:NADPH dehydrogenase activity"/>
    <property type="evidence" value="ECO:0007669"/>
    <property type="project" value="InterPro"/>
</dbReference>
<dbReference type="InterPro" id="IPR001155">
    <property type="entry name" value="OxRdtase_FMN_N"/>
</dbReference>